<dbReference type="InParanoid" id="A0A1D2VAK6"/>
<reference evidence="2" key="1">
    <citation type="submission" date="2016-05" db="EMBL/GenBank/DDBJ databases">
        <title>Comparative genomics of biotechnologically important yeasts.</title>
        <authorList>
            <consortium name="DOE Joint Genome Institute"/>
            <person name="Riley R."/>
            <person name="Haridas S."/>
            <person name="Wolfe K.H."/>
            <person name="Lopes M.R."/>
            <person name="Hittinger C.T."/>
            <person name="Goker M."/>
            <person name="Salamov A."/>
            <person name="Wisecaver J."/>
            <person name="Long T.M."/>
            <person name="Aerts A.L."/>
            <person name="Barry K."/>
            <person name="Choi C."/>
            <person name="Clum A."/>
            <person name="Coughlan A.Y."/>
            <person name="Deshpande S."/>
            <person name="Douglass A.P."/>
            <person name="Hanson S.J."/>
            <person name="Klenk H.-P."/>
            <person name="Labutti K."/>
            <person name="Lapidus A."/>
            <person name="Lindquist E."/>
            <person name="Lipzen A."/>
            <person name="Meier-Kolthoff J.P."/>
            <person name="Ohm R.A."/>
            <person name="Otillar R.P."/>
            <person name="Pangilinan J."/>
            <person name="Peng Y."/>
            <person name="Rokas A."/>
            <person name="Rosa C.A."/>
            <person name="Scheuner C."/>
            <person name="Sibirny A.A."/>
            <person name="Slot J.C."/>
            <person name="Stielow J.B."/>
            <person name="Sun H."/>
            <person name="Kurtzman C.P."/>
            <person name="Blackwell M."/>
            <person name="Grigoriev I.V."/>
            <person name="Jeffries T.W."/>
        </authorList>
    </citation>
    <scope>NUCLEOTIDE SEQUENCE [LARGE SCALE GENOMIC DNA]</scope>
    <source>
        <strain evidence="2">DSM 1968</strain>
    </source>
</reference>
<accession>A0A1D2VAK6</accession>
<dbReference type="RefSeq" id="XP_020045019.1">
    <property type="nucleotide sequence ID" value="XM_020188864.1"/>
</dbReference>
<dbReference type="EMBL" id="KV454490">
    <property type="protein sequence ID" value="ODV58712.1"/>
    <property type="molecule type" value="Genomic_DNA"/>
</dbReference>
<evidence type="ECO:0000313" key="2">
    <source>
        <dbReference type="Proteomes" id="UP000095038"/>
    </source>
</evidence>
<evidence type="ECO:0000313" key="1">
    <source>
        <dbReference type="EMBL" id="ODV58712.1"/>
    </source>
</evidence>
<sequence length="100" mass="10984">MNFGLGSEDLRSLRPVGIGQKELVEYCIGFYDNVLVFEPQLARYLLQSFSTAFFQAFIQRIFSGGASSRSASFCTGTTSYPGPAEPARSSAEKVWALFPV</sequence>
<gene>
    <name evidence="1" type="ORF">ASCRUDRAFT_118500</name>
</gene>
<name>A0A1D2VAK6_9ASCO</name>
<keyword evidence="2" id="KW-1185">Reference proteome</keyword>
<dbReference type="GeneID" id="30962500"/>
<dbReference type="AlphaFoldDB" id="A0A1D2VAK6"/>
<proteinExistence type="predicted"/>
<protein>
    <submittedName>
        <fullName evidence="1">Uncharacterized protein</fullName>
    </submittedName>
</protein>
<organism evidence="1 2">
    <name type="scientific">Ascoidea rubescens DSM 1968</name>
    <dbReference type="NCBI Taxonomy" id="1344418"/>
    <lineage>
        <taxon>Eukaryota</taxon>
        <taxon>Fungi</taxon>
        <taxon>Dikarya</taxon>
        <taxon>Ascomycota</taxon>
        <taxon>Saccharomycotina</taxon>
        <taxon>Saccharomycetes</taxon>
        <taxon>Ascoideaceae</taxon>
        <taxon>Ascoidea</taxon>
    </lineage>
</organism>
<dbReference type="Proteomes" id="UP000095038">
    <property type="component" value="Unassembled WGS sequence"/>
</dbReference>